<comment type="caution">
    <text evidence="1">The sequence shown here is derived from an EMBL/GenBank/DDBJ whole genome shotgun (WGS) entry which is preliminary data.</text>
</comment>
<sequence length="78" mass="8708">MGGGTIDAACLKFLEDGIMSETHHRDGLKIGGIAVDQAFEALLSDIFGDSVIHDFQEKFQIKQKLHFFILFVQTPKNK</sequence>
<dbReference type="EMBL" id="ASPP01028159">
    <property type="protein sequence ID" value="ETO05406.1"/>
    <property type="molecule type" value="Genomic_DNA"/>
</dbReference>
<dbReference type="Proteomes" id="UP000023152">
    <property type="component" value="Unassembled WGS sequence"/>
</dbReference>
<dbReference type="OrthoDB" id="2963168at2759"/>
<protein>
    <submittedName>
        <fullName evidence="1">Uncharacterized protein</fullName>
    </submittedName>
</protein>
<evidence type="ECO:0000313" key="2">
    <source>
        <dbReference type="Proteomes" id="UP000023152"/>
    </source>
</evidence>
<proteinExistence type="predicted"/>
<name>X6LVN9_RETFI</name>
<dbReference type="AlphaFoldDB" id="X6LVN9"/>
<evidence type="ECO:0000313" key="1">
    <source>
        <dbReference type="EMBL" id="ETO05406.1"/>
    </source>
</evidence>
<organism evidence="1 2">
    <name type="scientific">Reticulomyxa filosa</name>
    <dbReference type="NCBI Taxonomy" id="46433"/>
    <lineage>
        <taxon>Eukaryota</taxon>
        <taxon>Sar</taxon>
        <taxon>Rhizaria</taxon>
        <taxon>Retaria</taxon>
        <taxon>Foraminifera</taxon>
        <taxon>Monothalamids</taxon>
        <taxon>Reticulomyxidae</taxon>
        <taxon>Reticulomyxa</taxon>
    </lineage>
</organism>
<gene>
    <name evidence="1" type="ORF">RFI_31993</name>
</gene>
<keyword evidence="2" id="KW-1185">Reference proteome</keyword>
<accession>X6LVN9</accession>
<reference evidence="1 2" key="1">
    <citation type="journal article" date="2013" name="Curr. Biol.">
        <title>The Genome of the Foraminiferan Reticulomyxa filosa.</title>
        <authorList>
            <person name="Glockner G."/>
            <person name="Hulsmann N."/>
            <person name="Schleicher M."/>
            <person name="Noegel A.A."/>
            <person name="Eichinger L."/>
            <person name="Gallinger C."/>
            <person name="Pawlowski J."/>
            <person name="Sierra R."/>
            <person name="Euteneuer U."/>
            <person name="Pillet L."/>
            <person name="Moustafa A."/>
            <person name="Platzer M."/>
            <person name="Groth M."/>
            <person name="Szafranski K."/>
            <person name="Schliwa M."/>
        </authorList>
    </citation>
    <scope>NUCLEOTIDE SEQUENCE [LARGE SCALE GENOMIC DNA]</scope>
</reference>